<dbReference type="AlphaFoldDB" id="A0A2Z6M0M2"/>
<feature type="compositionally biased region" description="Basic and acidic residues" evidence="1">
    <location>
        <begin position="52"/>
        <end position="63"/>
    </location>
</feature>
<proteinExistence type="predicted"/>
<dbReference type="Proteomes" id="UP000242715">
    <property type="component" value="Unassembled WGS sequence"/>
</dbReference>
<feature type="region of interest" description="Disordered" evidence="1">
    <location>
        <begin position="1"/>
        <end position="25"/>
    </location>
</feature>
<reference evidence="3" key="1">
    <citation type="journal article" date="2017" name="Front. Plant Sci.">
        <title>Climate Clever Clovers: New Paradigm to Reduce the Environmental Footprint of Ruminants by Breeding Low Methanogenic Forages Utilizing Haplotype Variation.</title>
        <authorList>
            <person name="Kaur P."/>
            <person name="Appels R."/>
            <person name="Bayer P.E."/>
            <person name="Keeble-Gagnere G."/>
            <person name="Wang J."/>
            <person name="Hirakawa H."/>
            <person name="Shirasawa K."/>
            <person name="Vercoe P."/>
            <person name="Stefanova K."/>
            <person name="Durmic Z."/>
            <person name="Nichols P."/>
            <person name="Revell C."/>
            <person name="Isobe S.N."/>
            <person name="Edwards D."/>
            <person name="Erskine W."/>
        </authorList>
    </citation>
    <scope>NUCLEOTIDE SEQUENCE [LARGE SCALE GENOMIC DNA]</scope>
    <source>
        <strain evidence="3">cv. Daliak</strain>
    </source>
</reference>
<protein>
    <submittedName>
        <fullName evidence="2">Uncharacterized protein</fullName>
    </submittedName>
</protein>
<organism evidence="2 3">
    <name type="scientific">Trifolium subterraneum</name>
    <name type="common">Subterranean clover</name>
    <dbReference type="NCBI Taxonomy" id="3900"/>
    <lineage>
        <taxon>Eukaryota</taxon>
        <taxon>Viridiplantae</taxon>
        <taxon>Streptophyta</taxon>
        <taxon>Embryophyta</taxon>
        <taxon>Tracheophyta</taxon>
        <taxon>Spermatophyta</taxon>
        <taxon>Magnoliopsida</taxon>
        <taxon>eudicotyledons</taxon>
        <taxon>Gunneridae</taxon>
        <taxon>Pentapetalae</taxon>
        <taxon>rosids</taxon>
        <taxon>fabids</taxon>
        <taxon>Fabales</taxon>
        <taxon>Fabaceae</taxon>
        <taxon>Papilionoideae</taxon>
        <taxon>50 kb inversion clade</taxon>
        <taxon>NPAAA clade</taxon>
        <taxon>Hologalegina</taxon>
        <taxon>IRL clade</taxon>
        <taxon>Trifolieae</taxon>
        <taxon>Trifolium</taxon>
    </lineage>
</organism>
<evidence type="ECO:0000256" key="1">
    <source>
        <dbReference type="SAM" id="MobiDB-lite"/>
    </source>
</evidence>
<feature type="region of interest" description="Disordered" evidence="1">
    <location>
        <begin position="52"/>
        <end position="103"/>
    </location>
</feature>
<gene>
    <name evidence="2" type="ORF">TSUD_49730</name>
</gene>
<keyword evidence="3" id="KW-1185">Reference proteome</keyword>
<sequence>MFILKQAGQSSDMPKERKGTFTPEENTAITVALAKNPNASVKSLMELPELKGRKETSVKDKVRTIKKGKEKGIEGQQQEVEEKKGSEAQKGEGSSVEKKNKGNVEMAEMKSYLADFMKESVDPALAALKKDLLEKNKVETDEIYRLLAIISSQLKDR</sequence>
<accession>A0A2Z6M0M2</accession>
<name>A0A2Z6M0M2_TRISU</name>
<evidence type="ECO:0000313" key="3">
    <source>
        <dbReference type="Proteomes" id="UP000242715"/>
    </source>
</evidence>
<feature type="compositionally biased region" description="Basic and acidic residues" evidence="1">
    <location>
        <begin position="80"/>
        <end position="102"/>
    </location>
</feature>
<dbReference type="EMBL" id="DF973316">
    <property type="protein sequence ID" value="GAU25621.1"/>
    <property type="molecule type" value="Genomic_DNA"/>
</dbReference>
<evidence type="ECO:0000313" key="2">
    <source>
        <dbReference type="EMBL" id="GAU25621.1"/>
    </source>
</evidence>